<dbReference type="CDD" id="cd01166">
    <property type="entry name" value="KdgK"/>
    <property type="match status" value="1"/>
</dbReference>
<dbReference type="PANTHER" id="PTHR43085:SF15">
    <property type="entry name" value="2-DEHYDRO-3-DEOXYGLUCONOKINASE"/>
    <property type="match status" value="1"/>
</dbReference>
<sequence length="307" mass="34177">MGSLLALGEGMVELKLDETGQLIQKFAGDTLNAAIYAKRWAPSLDVYFYSALGKDMFSEQMHHYLESESLKTDCILTSPDANIGIYAIQTDDTGERSFTYWRKESAATQMIQLLQDDGGSKRLVQADCVFFSGISLAILSESDKEQLLTVLAELKEQGCKIAFDPNYRARMWRDEAHAKEWMSKAYLLADIVLPGLDEHEDLFGHTSIQDVVDFMQQHEVAEYVIKAGKDGVYAYNQETNCHIEFNPAPTQVDSTAAGDSFAGTYLASRVSGETLLVSIQNADKVAREVVQHRGAIVDSKIFNAKFK</sequence>
<dbReference type="GO" id="GO:0008673">
    <property type="term" value="F:2-dehydro-3-deoxygluconokinase activity"/>
    <property type="evidence" value="ECO:0007669"/>
    <property type="project" value="TreeGrafter"/>
</dbReference>
<evidence type="ECO:0000313" key="6">
    <source>
        <dbReference type="Proteomes" id="UP000037600"/>
    </source>
</evidence>
<evidence type="ECO:0000313" key="5">
    <source>
        <dbReference type="EMBL" id="KMT63826.1"/>
    </source>
</evidence>
<dbReference type="PANTHER" id="PTHR43085">
    <property type="entry name" value="HEXOKINASE FAMILY MEMBER"/>
    <property type="match status" value="1"/>
</dbReference>
<keyword evidence="6" id="KW-1185">Reference proteome</keyword>
<dbReference type="Pfam" id="PF00294">
    <property type="entry name" value="PfkB"/>
    <property type="match status" value="1"/>
</dbReference>
<accession>A0A0J8JHC6</accession>
<evidence type="ECO:0000256" key="2">
    <source>
        <dbReference type="ARBA" id="ARBA00022679"/>
    </source>
</evidence>
<protein>
    <submittedName>
        <fullName evidence="5">Carbohydrate kinase</fullName>
    </submittedName>
</protein>
<reference evidence="5 6" key="1">
    <citation type="submission" date="2015-04" db="EMBL/GenBank/DDBJ databases">
        <title>Draft Genome Sequence of the Novel Agar-Digesting Marine Bacterium Q1.</title>
        <authorList>
            <person name="Li Y."/>
            <person name="Li D."/>
            <person name="Chen G."/>
            <person name="Du Z."/>
        </authorList>
    </citation>
    <scope>NUCLEOTIDE SEQUENCE [LARGE SCALE GENOMIC DNA]</scope>
    <source>
        <strain evidence="5 6">Q1</strain>
    </source>
</reference>
<gene>
    <name evidence="5" type="ORF">XM47_17600</name>
</gene>
<dbReference type="PATRIC" id="fig|1513271.3.peg.3607"/>
<keyword evidence="3 5" id="KW-0418">Kinase</keyword>
<dbReference type="STRING" id="1513271.XM47_17600"/>
<evidence type="ECO:0000259" key="4">
    <source>
        <dbReference type="Pfam" id="PF00294"/>
    </source>
</evidence>
<dbReference type="GO" id="GO:0005829">
    <property type="term" value="C:cytosol"/>
    <property type="evidence" value="ECO:0007669"/>
    <property type="project" value="TreeGrafter"/>
</dbReference>
<dbReference type="InterPro" id="IPR011611">
    <property type="entry name" value="PfkB_dom"/>
</dbReference>
<dbReference type="InterPro" id="IPR050306">
    <property type="entry name" value="PfkB_Carbo_kinase"/>
</dbReference>
<dbReference type="InterPro" id="IPR029056">
    <property type="entry name" value="Ribokinase-like"/>
</dbReference>
<evidence type="ECO:0000256" key="1">
    <source>
        <dbReference type="ARBA" id="ARBA00010688"/>
    </source>
</evidence>
<dbReference type="OrthoDB" id="9776822at2"/>
<feature type="domain" description="Carbohydrate kinase PfkB" evidence="4">
    <location>
        <begin position="18"/>
        <end position="297"/>
    </location>
</feature>
<organism evidence="5 6">
    <name type="scientific">Catenovulum maritimum</name>
    <dbReference type="NCBI Taxonomy" id="1513271"/>
    <lineage>
        <taxon>Bacteria</taxon>
        <taxon>Pseudomonadati</taxon>
        <taxon>Pseudomonadota</taxon>
        <taxon>Gammaproteobacteria</taxon>
        <taxon>Alteromonadales</taxon>
        <taxon>Alteromonadaceae</taxon>
        <taxon>Catenovulum</taxon>
    </lineage>
</organism>
<dbReference type="Proteomes" id="UP000037600">
    <property type="component" value="Unassembled WGS sequence"/>
</dbReference>
<dbReference type="EMBL" id="LAZL01000040">
    <property type="protein sequence ID" value="KMT63826.1"/>
    <property type="molecule type" value="Genomic_DNA"/>
</dbReference>
<dbReference type="GO" id="GO:0006974">
    <property type="term" value="P:DNA damage response"/>
    <property type="evidence" value="ECO:0007669"/>
    <property type="project" value="TreeGrafter"/>
</dbReference>
<name>A0A0J8JHC6_9ALTE</name>
<dbReference type="GO" id="GO:0019698">
    <property type="term" value="P:D-galacturonate catabolic process"/>
    <property type="evidence" value="ECO:0007669"/>
    <property type="project" value="TreeGrafter"/>
</dbReference>
<dbReference type="AlphaFoldDB" id="A0A0J8JHC6"/>
<keyword evidence="2" id="KW-0808">Transferase</keyword>
<comment type="similarity">
    <text evidence="1">Belongs to the carbohydrate kinase PfkB family.</text>
</comment>
<proteinExistence type="inferred from homology"/>
<dbReference type="SUPFAM" id="SSF53613">
    <property type="entry name" value="Ribokinase-like"/>
    <property type="match status" value="1"/>
</dbReference>
<dbReference type="GO" id="GO:0042840">
    <property type="term" value="P:D-glucuronate catabolic process"/>
    <property type="evidence" value="ECO:0007669"/>
    <property type="project" value="TreeGrafter"/>
</dbReference>
<dbReference type="RefSeq" id="WP_048695499.1">
    <property type="nucleotide sequence ID" value="NZ_KQ130510.1"/>
</dbReference>
<dbReference type="Gene3D" id="3.40.1190.20">
    <property type="match status" value="1"/>
</dbReference>
<evidence type="ECO:0000256" key="3">
    <source>
        <dbReference type="ARBA" id="ARBA00022777"/>
    </source>
</evidence>
<comment type="caution">
    <text evidence="5">The sequence shown here is derived from an EMBL/GenBank/DDBJ whole genome shotgun (WGS) entry which is preliminary data.</text>
</comment>